<dbReference type="EMBL" id="CAFBPQ010000022">
    <property type="protein sequence ID" value="CAB5024009.1"/>
    <property type="molecule type" value="Genomic_DNA"/>
</dbReference>
<dbReference type="SUPFAM" id="SSF51556">
    <property type="entry name" value="Metallo-dependent hydrolases"/>
    <property type="match status" value="1"/>
</dbReference>
<evidence type="ECO:0000259" key="1">
    <source>
        <dbReference type="Pfam" id="PF07969"/>
    </source>
</evidence>
<evidence type="ECO:0000313" key="4">
    <source>
        <dbReference type="EMBL" id="CAB4976894.1"/>
    </source>
</evidence>
<dbReference type="GO" id="GO:0005829">
    <property type="term" value="C:cytosol"/>
    <property type="evidence" value="ECO:0007669"/>
    <property type="project" value="TreeGrafter"/>
</dbReference>
<evidence type="ECO:0000313" key="5">
    <source>
        <dbReference type="EMBL" id="CAB5024009.1"/>
    </source>
</evidence>
<dbReference type="EMBL" id="CAFBOF010000015">
    <property type="protein sequence ID" value="CAB4976894.1"/>
    <property type="molecule type" value="Genomic_DNA"/>
</dbReference>
<dbReference type="GO" id="GO:0016812">
    <property type="term" value="F:hydrolase activity, acting on carbon-nitrogen (but not peptide) bonds, in cyclic amides"/>
    <property type="evidence" value="ECO:0007669"/>
    <property type="project" value="TreeGrafter"/>
</dbReference>
<sequence>MAHDLVIRNGFVVDGTGASGQVGDVAVDGDRITLVGEVAERGTREIDATDKVVTPGFVDIHTHLDAQIAWDPLGSSSCWHGVTSAVMGNCGVTFAPCAPDEREYLAELMESVEDIPRDSIMAGLAWDWTSYGEYLESVDRLPKGINIGGMVGHCAVRHHVMGERAMTQDPVPDEDIAAMCAIVDEAISAGALGFATSRTLLHRVPDGRPVPGTWADTRELYALGDVLGRHQRGVFEVAPQFEEAGPDLEKVESEIHWMSEIRRRTGRPVTFGIGQTDFSPRLHDKVFACVEAEAKTGGDIRPQTTPRGIALLFGLCMRTLFDRAPGWDALVDKGLNARLAALDDADQRAALIESGRAHQRLPWEMVYVLDSEPPNYRFTAEDSLAAHAQRRGVDAVEAFVDISRETRGAAIFSFPFINQNHDAIAWMLEKDYCVLGLGDAGAHVGQIMDAGQPTWFLSHWVRDTKTFTLEEAVRRLTSDTADLFGITNRGRLSVGAYADVNVIDLDSLTLHLPTAAQDFPLGASRYIQHATGYDATIVNGAVFMEHGEHTGSLVGTTLRS</sequence>
<protein>
    <submittedName>
        <fullName evidence="3">Unannotated protein</fullName>
    </submittedName>
</protein>
<dbReference type="InterPro" id="IPR032466">
    <property type="entry name" value="Metal_Hydrolase"/>
</dbReference>
<name>A0A6J7G6T9_9ZZZZ</name>
<dbReference type="AlphaFoldDB" id="A0A6J7G6T9"/>
<dbReference type="PANTHER" id="PTHR11647">
    <property type="entry name" value="HYDRANTOINASE/DIHYDROPYRIMIDINASE FAMILY MEMBER"/>
    <property type="match status" value="1"/>
</dbReference>
<dbReference type="EMBL" id="CAEZYK010000019">
    <property type="protein sequence ID" value="CAB4719524.1"/>
    <property type="molecule type" value="Genomic_DNA"/>
</dbReference>
<dbReference type="InterPro" id="IPR013108">
    <property type="entry name" value="Amidohydro_3"/>
</dbReference>
<feature type="domain" description="Amidohydrolase 3" evidence="1">
    <location>
        <begin position="44"/>
        <end position="542"/>
    </location>
</feature>
<organism evidence="3">
    <name type="scientific">freshwater metagenome</name>
    <dbReference type="NCBI Taxonomy" id="449393"/>
    <lineage>
        <taxon>unclassified sequences</taxon>
        <taxon>metagenomes</taxon>
        <taxon>ecological metagenomes</taxon>
    </lineage>
</organism>
<dbReference type="Pfam" id="PF07969">
    <property type="entry name" value="Amidohydro_3"/>
    <property type="match status" value="1"/>
</dbReference>
<dbReference type="PANTHER" id="PTHR11647:SF1">
    <property type="entry name" value="COLLAPSIN RESPONSE MEDIATOR PROTEIN"/>
    <property type="match status" value="1"/>
</dbReference>
<evidence type="ECO:0000313" key="3">
    <source>
        <dbReference type="EMBL" id="CAB4903821.1"/>
    </source>
</evidence>
<reference evidence="3" key="1">
    <citation type="submission" date="2020-05" db="EMBL/GenBank/DDBJ databases">
        <authorList>
            <person name="Chiriac C."/>
            <person name="Salcher M."/>
            <person name="Ghai R."/>
            <person name="Kavagutti S V."/>
        </authorList>
    </citation>
    <scope>NUCLEOTIDE SEQUENCE</scope>
</reference>
<accession>A0A6J7G6T9</accession>
<dbReference type="EMBL" id="CAFBMM010000022">
    <property type="protein sequence ID" value="CAB4903821.1"/>
    <property type="molecule type" value="Genomic_DNA"/>
</dbReference>
<dbReference type="Gene3D" id="3.20.20.140">
    <property type="entry name" value="Metal-dependent hydrolases"/>
    <property type="match status" value="2"/>
</dbReference>
<proteinExistence type="predicted"/>
<evidence type="ECO:0000313" key="2">
    <source>
        <dbReference type="EMBL" id="CAB4719524.1"/>
    </source>
</evidence>
<dbReference type="InterPro" id="IPR050378">
    <property type="entry name" value="Metallo-dep_Hydrolases_sf"/>
</dbReference>
<gene>
    <name evidence="2" type="ORF">UFOPK2683_00510</name>
    <name evidence="3" type="ORF">UFOPK3605_00634</name>
    <name evidence="4" type="ORF">UFOPK3897_00864</name>
    <name evidence="5" type="ORF">UFOPK4121_00836</name>
</gene>
<dbReference type="SUPFAM" id="SSF51338">
    <property type="entry name" value="Composite domain of metallo-dependent hydrolases"/>
    <property type="match status" value="1"/>
</dbReference>
<dbReference type="InterPro" id="IPR011059">
    <property type="entry name" value="Metal-dep_hydrolase_composite"/>
</dbReference>